<dbReference type="Pfam" id="PF01370">
    <property type="entry name" value="Epimerase"/>
    <property type="match status" value="1"/>
</dbReference>
<dbReference type="InterPro" id="IPR001509">
    <property type="entry name" value="Epimerase_deHydtase"/>
</dbReference>
<protein>
    <submittedName>
        <fullName evidence="4">Uncharacterized protein YbjT</fullName>
    </submittedName>
</protein>
<evidence type="ECO:0000256" key="1">
    <source>
        <dbReference type="ARBA" id="ARBA00004370"/>
    </source>
</evidence>
<dbReference type="PANTHER" id="PTHR14097:SF7">
    <property type="entry name" value="OXIDOREDUCTASE HTATIP2"/>
    <property type="match status" value="1"/>
</dbReference>
<comment type="subcellular location">
    <subcellularLocation>
        <location evidence="1">Membrane</location>
    </subcellularLocation>
</comment>
<dbReference type="GO" id="GO:0016020">
    <property type="term" value="C:membrane"/>
    <property type="evidence" value="ECO:0007669"/>
    <property type="project" value="UniProtKB-SubCell"/>
</dbReference>
<sequence length="269" mass="30856">MKMRSAIIVGATGLVGSELLKLLCESDEYISITAITRRKLEYEHPKLTVKIRSFDELGEQDFDFAHELYCCLGTTMKKAGSRSEFEKVDFEYPLQIASLAKKRGIMHFIVISAMSANETSSVYYSRVKGKLEKELTALELPQLSIIRPSLLVGDRYEFRFGEKMGEYILKVVNPILIGPLKKFRSIEGKQVALAMKVIALHGKKTPVSIYESWELAKLEMPQPEQVVEEPISREQLFNWDKKIKEEPLPLDEEVVFNKSKFREIKEDND</sequence>
<name>A0A285ST38_9BACL</name>
<keyword evidence="2" id="KW-0472">Membrane</keyword>
<dbReference type="EMBL" id="OBMQ01000006">
    <property type="protein sequence ID" value="SOC11531.1"/>
    <property type="molecule type" value="Genomic_DNA"/>
</dbReference>
<evidence type="ECO:0000259" key="3">
    <source>
        <dbReference type="Pfam" id="PF01370"/>
    </source>
</evidence>
<dbReference type="InterPro" id="IPR036291">
    <property type="entry name" value="NAD(P)-bd_dom_sf"/>
</dbReference>
<feature type="domain" description="NAD-dependent epimerase/dehydratase" evidence="3">
    <location>
        <begin position="7"/>
        <end position="113"/>
    </location>
</feature>
<dbReference type="Proteomes" id="UP000219636">
    <property type="component" value="Unassembled WGS sequence"/>
</dbReference>
<dbReference type="AlphaFoldDB" id="A0A285ST38"/>
<evidence type="ECO:0000256" key="2">
    <source>
        <dbReference type="ARBA" id="ARBA00023136"/>
    </source>
</evidence>
<keyword evidence="5" id="KW-1185">Reference proteome</keyword>
<dbReference type="SUPFAM" id="SSF51735">
    <property type="entry name" value="NAD(P)-binding Rossmann-fold domains"/>
    <property type="match status" value="1"/>
</dbReference>
<gene>
    <name evidence="4" type="ORF">SAMN05880501_106196</name>
</gene>
<organism evidence="4 5">
    <name type="scientific">Ureibacillus xyleni</name>
    <dbReference type="NCBI Taxonomy" id="614648"/>
    <lineage>
        <taxon>Bacteria</taxon>
        <taxon>Bacillati</taxon>
        <taxon>Bacillota</taxon>
        <taxon>Bacilli</taxon>
        <taxon>Bacillales</taxon>
        <taxon>Caryophanaceae</taxon>
        <taxon>Ureibacillus</taxon>
    </lineage>
</organism>
<accession>A0A285ST38</accession>
<dbReference type="Gene3D" id="3.40.50.720">
    <property type="entry name" value="NAD(P)-binding Rossmann-like Domain"/>
    <property type="match status" value="1"/>
</dbReference>
<reference evidence="5" key="1">
    <citation type="submission" date="2017-08" db="EMBL/GenBank/DDBJ databases">
        <authorList>
            <person name="Varghese N."/>
            <person name="Submissions S."/>
        </authorList>
    </citation>
    <scope>NUCLEOTIDE SEQUENCE [LARGE SCALE GENOMIC DNA]</scope>
    <source>
        <strain evidence="5">JC22</strain>
    </source>
</reference>
<proteinExistence type="predicted"/>
<evidence type="ECO:0000313" key="5">
    <source>
        <dbReference type="Proteomes" id="UP000219636"/>
    </source>
</evidence>
<evidence type="ECO:0000313" key="4">
    <source>
        <dbReference type="EMBL" id="SOC11531.1"/>
    </source>
</evidence>
<dbReference type="PANTHER" id="PTHR14097">
    <property type="entry name" value="OXIDOREDUCTASE HTATIP2"/>
    <property type="match status" value="1"/>
</dbReference>